<evidence type="ECO:0000256" key="8">
    <source>
        <dbReference type="SAM" id="MobiDB-lite"/>
    </source>
</evidence>
<evidence type="ECO:0000313" key="9">
    <source>
        <dbReference type="EMBL" id="GLI66110.1"/>
    </source>
</evidence>
<evidence type="ECO:0000256" key="1">
    <source>
        <dbReference type="ARBA" id="ARBA00004123"/>
    </source>
</evidence>
<evidence type="ECO:0008006" key="11">
    <source>
        <dbReference type="Google" id="ProtNLM"/>
    </source>
</evidence>
<evidence type="ECO:0000256" key="2">
    <source>
        <dbReference type="ARBA" id="ARBA00008585"/>
    </source>
</evidence>
<evidence type="ECO:0000256" key="3">
    <source>
        <dbReference type="ARBA" id="ARBA00022618"/>
    </source>
</evidence>
<dbReference type="InterPro" id="IPR019440">
    <property type="entry name" value="MAU2"/>
</dbReference>
<keyword evidence="7" id="KW-0131">Cell cycle</keyword>
<accession>A0ABQ5S966</accession>
<feature type="region of interest" description="Disordered" evidence="8">
    <location>
        <begin position="555"/>
        <end position="575"/>
    </location>
</feature>
<feature type="region of interest" description="Disordered" evidence="8">
    <location>
        <begin position="260"/>
        <end position="310"/>
    </location>
</feature>
<proteinExistence type="inferred from homology"/>
<name>A0ABQ5S966_9CHLO</name>
<dbReference type="Proteomes" id="UP001165090">
    <property type="component" value="Unassembled WGS sequence"/>
</dbReference>
<sequence>MAELSPDALPNALALLATSYERDGCPIQTIHCLQALVNCQLPPDFEAKARMHLGRVLLEHTYNFREALSHLLRAQILAKSLIGNYCLKYEIQDRIATCYHYIGQDALELQAYTALSEPPKSIRNSSEGPIVCGWVCRLAQRAAALHASCGRHDQAVQVAKEGLAFTEANGLRDQKLVLLLVLLQIYLEQWDHAAVDSVLECLRAALADETSPAAAGGSCGVIGGEGALDPFLKSHLMLHMNLLKVLYMLRRGEVAKIVKGEQQQPPPPPPPPQQEQQAGGGGAAAAAAAAAAAPEPAGPSSPEQPPPGLLHTLEICMDQIKQQQKEQSPGQQQGVRAPYILSGLSSLEPLLCLVGAIALRNGSSRPRLIKKYLQRGLSCVSELTAASGIGPGTRESDLPMQCLEQAGVALRLQSLLLQCKAQVALSKAQLRVAREDLLTCQQMQECFPNMLSGLLAGTHLLTGQYCVATGEMHAAAAHFEFARLNAPSRPAAALAAVLEAEVHLSTPIQQHGEQQQQQEAQEGSGTPVVMGDVARALAALGPFYTVQSGSTPAASAGAAGGSMTGGAGGGAGSGGRGSLRGVLGHMEDVACKLASAACLAQQGELGTAFQLLSSVLKVALRRLDHHQLTCAILNHMALIYLRQQPQQGSRIDIHSATEMARSSLSLSQQERDLWAQNQAMRTMSCIAKLKGEDNQVGGKSTADQEQKITAAVMDALADSGRHGYAVGWGLRAMG</sequence>
<organism evidence="9 10">
    <name type="scientific">Volvox africanus</name>
    <dbReference type="NCBI Taxonomy" id="51714"/>
    <lineage>
        <taxon>Eukaryota</taxon>
        <taxon>Viridiplantae</taxon>
        <taxon>Chlorophyta</taxon>
        <taxon>core chlorophytes</taxon>
        <taxon>Chlorophyceae</taxon>
        <taxon>CS clade</taxon>
        <taxon>Chlamydomonadales</taxon>
        <taxon>Volvocaceae</taxon>
        <taxon>Volvox</taxon>
    </lineage>
</organism>
<feature type="compositionally biased region" description="Low complexity" evidence="8">
    <location>
        <begin position="284"/>
        <end position="295"/>
    </location>
</feature>
<evidence type="ECO:0000256" key="7">
    <source>
        <dbReference type="ARBA" id="ARBA00023306"/>
    </source>
</evidence>
<keyword evidence="10" id="KW-1185">Reference proteome</keyword>
<dbReference type="Pfam" id="PF10345">
    <property type="entry name" value="Cohesin_load"/>
    <property type="match status" value="1"/>
</dbReference>
<dbReference type="PANTHER" id="PTHR21394">
    <property type="entry name" value="MAU2 CHROMATID COHESION FACTOR HOMOLOG"/>
    <property type="match status" value="1"/>
</dbReference>
<feature type="compositionally biased region" description="Pro residues" evidence="8">
    <location>
        <begin position="264"/>
        <end position="273"/>
    </location>
</feature>
<comment type="similarity">
    <text evidence="2">Belongs to the SCC4/mau-2 family.</text>
</comment>
<keyword evidence="4" id="KW-0498">Mitosis</keyword>
<gene>
    <name evidence="9" type="ORF">VaNZ11_009821</name>
</gene>
<evidence type="ECO:0000256" key="6">
    <source>
        <dbReference type="ARBA" id="ARBA00023242"/>
    </source>
</evidence>
<feature type="compositionally biased region" description="Gly residues" evidence="8">
    <location>
        <begin position="558"/>
        <end position="575"/>
    </location>
</feature>
<comment type="subcellular location">
    <subcellularLocation>
        <location evidence="1">Nucleus</location>
    </subcellularLocation>
</comment>
<feature type="compositionally biased region" description="Pro residues" evidence="8">
    <location>
        <begin position="296"/>
        <end position="308"/>
    </location>
</feature>
<dbReference type="EMBL" id="BSDZ01000028">
    <property type="protein sequence ID" value="GLI66110.1"/>
    <property type="molecule type" value="Genomic_DNA"/>
</dbReference>
<keyword evidence="3" id="KW-0132">Cell division</keyword>
<protein>
    <recommendedName>
        <fullName evidence="11">MAU2 chromatid cohesion factor homolog</fullName>
    </recommendedName>
</protein>
<evidence type="ECO:0000256" key="4">
    <source>
        <dbReference type="ARBA" id="ARBA00022776"/>
    </source>
</evidence>
<keyword evidence="6" id="KW-0539">Nucleus</keyword>
<evidence type="ECO:0000313" key="10">
    <source>
        <dbReference type="Proteomes" id="UP001165090"/>
    </source>
</evidence>
<reference evidence="9 10" key="1">
    <citation type="journal article" date="2023" name="IScience">
        <title>Expanded male sex-determining region conserved during the evolution of homothallism in the green alga Volvox.</title>
        <authorList>
            <person name="Yamamoto K."/>
            <person name="Matsuzaki R."/>
            <person name="Mahakham W."/>
            <person name="Heman W."/>
            <person name="Sekimoto H."/>
            <person name="Kawachi M."/>
            <person name="Minakuchi Y."/>
            <person name="Toyoda A."/>
            <person name="Nozaki H."/>
        </authorList>
    </citation>
    <scope>NUCLEOTIDE SEQUENCE [LARGE SCALE GENOMIC DNA]</scope>
    <source>
        <strain evidence="9 10">NIES-4468</strain>
    </source>
</reference>
<comment type="caution">
    <text evidence="9">The sequence shown here is derived from an EMBL/GenBank/DDBJ whole genome shotgun (WGS) entry which is preliminary data.</text>
</comment>
<keyword evidence="5" id="KW-0159">Chromosome partition</keyword>
<evidence type="ECO:0000256" key="5">
    <source>
        <dbReference type="ARBA" id="ARBA00022829"/>
    </source>
</evidence>